<organism evidence="2 3">
    <name type="scientific">Scytonema hofmannii PCC 7110</name>
    <dbReference type="NCBI Taxonomy" id="128403"/>
    <lineage>
        <taxon>Bacteria</taxon>
        <taxon>Bacillati</taxon>
        <taxon>Cyanobacteriota</taxon>
        <taxon>Cyanophyceae</taxon>
        <taxon>Nostocales</taxon>
        <taxon>Scytonemataceae</taxon>
        <taxon>Scytonema</taxon>
    </lineage>
</organism>
<gene>
    <name evidence="2" type="ORF">WA1_17605</name>
</gene>
<dbReference type="GO" id="GO:0008757">
    <property type="term" value="F:S-adenosylmethionine-dependent methyltransferase activity"/>
    <property type="evidence" value="ECO:0007669"/>
    <property type="project" value="InterPro"/>
</dbReference>
<reference evidence="2 3" key="1">
    <citation type="journal article" date="2013" name="Genome Biol. Evol.">
        <title>Genomes of Stigonematalean cyanobacteria (subsection V) and the evolution of oxygenic photosynthesis from prokaryotes to plastids.</title>
        <authorList>
            <person name="Dagan T."/>
            <person name="Roettger M."/>
            <person name="Stucken K."/>
            <person name="Landan G."/>
            <person name="Koch R."/>
            <person name="Major P."/>
            <person name="Gould S.B."/>
            <person name="Goremykin V.V."/>
            <person name="Rippka R."/>
            <person name="Tandeau de Marsac N."/>
            <person name="Gugger M."/>
            <person name="Lockhart P.J."/>
            <person name="Allen J.F."/>
            <person name="Brune I."/>
            <person name="Maus I."/>
            <person name="Puhler A."/>
            <person name="Martin W.F."/>
        </authorList>
    </citation>
    <scope>NUCLEOTIDE SEQUENCE [LARGE SCALE GENOMIC DNA]</scope>
    <source>
        <strain evidence="2 3">PCC 7110</strain>
    </source>
</reference>
<comment type="caution">
    <text evidence="2">The sequence shown here is derived from an EMBL/GenBank/DDBJ whole genome shotgun (WGS) entry which is preliminary data.</text>
</comment>
<sequence>MKLNENLALGANAIAYSQVMPEDEEQRQCEWASEKMSLIISTLRQLPSRERVADIGCRTGGQALYYQQQAGIREMHGFDISEEPLTEAREKGIVAHVWISGVSPCPVEDNFFDAVVAGDLIEHLMDTDVFLEELKRVVCPGGYLLITIPNLAWWWSRVRLLFGKVPAGMGSVSSQYAKDVAVDIKHLRVSVNDEWVYLFEQHGFECVSVIGYNYPSLLRKPINILDNFLTKNPALAHSNLFVLRKPA</sequence>
<protein>
    <submittedName>
        <fullName evidence="2">Methyltransferase type 11</fullName>
    </submittedName>
</protein>
<dbReference type="PANTHER" id="PTHR43861">
    <property type="entry name" value="TRANS-ACONITATE 2-METHYLTRANSFERASE-RELATED"/>
    <property type="match status" value="1"/>
</dbReference>
<evidence type="ECO:0000313" key="3">
    <source>
        <dbReference type="Proteomes" id="UP000076925"/>
    </source>
</evidence>
<proteinExistence type="predicted"/>
<dbReference type="OrthoDB" id="9790457at2"/>
<keyword evidence="2" id="KW-0489">Methyltransferase</keyword>
<name>A0A139XAX6_9CYAN</name>
<accession>A0A139XAX6</accession>
<keyword evidence="3" id="KW-1185">Reference proteome</keyword>
<dbReference type="EMBL" id="ANNX02000020">
    <property type="protein sequence ID" value="KYC41839.1"/>
    <property type="molecule type" value="Genomic_DNA"/>
</dbReference>
<keyword evidence="2" id="KW-0808">Transferase</keyword>
<dbReference type="Gene3D" id="3.40.50.150">
    <property type="entry name" value="Vaccinia Virus protein VP39"/>
    <property type="match status" value="1"/>
</dbReference>
<evidence type="ECO:0000259" key="1">
    <source>
        <dbReference type="Pfam" id="PF08241"/>
    </source>
</evidence>
<dbReference type="InterPro" id="IPR013216">
    <property type="entry name" value="Methyltransf_11"/>
</dbReference>
<dbReference type="RefSeq" id="WP_017746240.1">
    <property type="nucleotide sequence ID" value="NZ_KQ976354.1"/>
</dbReference>
<dbReference type="STRING" id="128403.WA1_17605"/>
<evidence type="ECO:0000313" key="2">
    <source>
        <dbReference type="EMBL" id="KYC41839.1"/>
    </source>
</evidence>
<dbReference type="CDD" id="cd02440">
    <property type="entry name" value="AdoMet_MTases"/>
    <property type="match status" value="1"/>
</dbReference>
<dbReference type="PANTHER" id="PTHR43861:SF1">
    <property type="entry name" value="TRANS-ACONITATE 2-METHYLTRANSFERASE"/>
    <property type="match status" value="1"/>
</dbReference>
<dbReference type="GO" id="GO:0032259">
    <property type="term" value="P:methylation"/>
    <property type="evidence" value="ECO:0007669"/>
    <property type="project" value="UniProtKB-KW"/>
</dbReference>
<feature type="domain" description="Methyltransferase type 11" evidence="1">
    <location>
        <begin position="54"/>
        <end position="146"/>
    </location>
</feature>
<dbReference type="Proteomes" id="UP000076925">
    <property type="component" value="Unassembled WGS sequence"/>
</dbReference>
<dbReference type="AlphaFoldDB" id="A0A139XAX6"/>
<dbReference type="SUPFAM" id="SSF53335">
    <property type="entry name" value="S-adenosyl-L-methionine-dependent methyltransferases"/>
    <property type="match status" value="1"/>
</dbReference>
<dbReference type="Pfam" id="PF08241">
    <property type="entry name" value="Methyltransf_11"/>
    <property type="match status" value="1"/>
</dbReference>
<dbReference type="InterPro" id="IPR029063">
    <property type="entry name" value="SAM-dependent_MTases_sf"/>
</dbReference>